<feature type="compositionally biased region" description="Basic and acidic residues" evidence="4">
    <location>
        <begin position="980"/>
        <end position="1005"/>
    </location>
</feature>
<evidence type="ECO:0000313" key="6">
    <source>
        <dbReference type="Proteomes" id="UP000092177"/>
    </source>
</evidence>
<keyword evidence="1" id="KW-0677">Repeat</keyword>
<feature type="repeat" description="ANK" evidence="3">
    <location>
        <begin position="918"/>
        <end position="950"/>
    </location>
</feature>
<reference evidence="6" key="1">
    <citation type="journal article" date="2017" name="BMC Genomics">
        <title>Gapless genome assembly of Colletotrichum higginsianum reveals chromosome structure and association of transposable elements with secondary metabolite gene clusters.</title>
        <authorList>
            <person name="Dallery J.-F."/>
            <person name="Lapalu N."/>
            <person name="Zampounis A."/>
            <person name="Pigne S."/>
            <person name="Luyten I."/>
            <person name="Amselem J."/>
            <person name="Wittenberg A.H.J."/>
            <person name="Zhou S."/>
            <person name="de Queiroz M.V."/>
            <person name="Robin G.P."/>
            <person name="Auger A."/>
            <person name="Hainaut M."/>
            <person name="Henrissat B."/>
            <person name="Kim K.-T."/>
            <person name="Lee Y.-H."/>
            <person name="Lespinet O."/>
            <person name="Schwartz D.C."/>
            <person name="Thon M.R."/>
            <person name="O'Connell R.J."/>
        </authorList>
    </citation>
    <scope>NUCLEOTIDE SEQUENCE [LARGE SCALE GENOMIC DNA]</scope>
    <source>
        <strain evidence="6">IMI 349063</strain>
    </source>
</reference>
<feature type="repeat" description="ANK" evidence="3">
    <location>
        <begin position="852"/>
        <end position="884"/>
    </location>
</feature>
<dbReference type="SMART" id="SM00248">
    <property type="entry name" value="ANK"/>
    <property type="match status" value="8"/>
</dbReference>
<dbReference type="GO" id="GO:0010468">
    <property type="term" value="P:regulation of gene expression"/>
    <property type="evidence" value="ECO:0007669"/>
    <property type="project" value="TreeGrafter"/>
</dbReference>
<evidence type="ECO:0000256" key="1">
    <source>
        <dbReference type="ARBA" id="ARBA00022737"/>
    </source>
</evidence>
<sequence length="1033" mass="113973">MHGVLISEATRQSPFVPSPTQVLHPKRLNKDPRRRTSPQHQDLIATSLRLGGQKAEESPTNPSQACPESVVPPHPPPSPKAVLGQTDEPPEVSARTKTHEELPGSGRAACTDPNVTDSRVLNQVPEPESKIVTEIRDDPLDLNVHHTAAAAEQEKDDVPSSAALLDDPSPVATESEVDPYREPKAIPKLRPPVFVYPHSEGKISPKFRQRFREVVNIFMYNIRGSAELRESTQFIDYTLRICGQSPETSHPSILVFCRQRDFKPLHGLLSNDRLRFQYSRKRSSRRDLWSGWPASRRPATTTDQNVPLFDLYFWRSLQPRELLWGPRSTVFLDQGPSTGITSYLTMCGSLLMSPNNMEKRSTLGYVVQLGPNYYGVTASHTFRSAEDEPKRPVARGESTHYDRLAVSAEHNDTVLTSGGSTYSDGWIGQQTENLQIDTSDDSEEYLMDDGEYESFTDEESDTEHVIGGARKKKGVWQLDWERNETPVVSFPQLAEHDVLGELDLDWALVKLEDADNWRPNAVMAKNGTDVIFLTGFASEYPERETPVLIATSGGAQFSGNLHSIPSVLGGVNGRVPSVMRTVTLDGGKLLSKGGSGSVVVDALTNQIFGHVVASNPLGEVYVSPVIGLLDHLKARYRETQVRLPEPLRTLRDMIAFHVPRKNPALVDKLILHYAKLDDAYASTHPPNKLHQAIHNGDVDSVRPLLKPDIYMKSKDHRGGTALHAASLYGHAEIVKLIVESGFELDPVDHTGWTPLNNASYGGHAEVVRLLLSKGADPNIPNIRTRTPLHTAATKGHKEVMQLLLLQAGDRLDEGARDYRGMMLLHAASQSGHTEVVELLLDRGTDLEVKDAQGETPLHHASRAGHLEVVRLLIERGADLNVEDLYRWTPLHHASRIGHLGVVKLLLDQGARLGAKDVQGWTPLYDASRFGHTEVVRLLIARGAQVDDEALGGQTPLGCAVEGNHAGIYELLLQAGAWDSKSAREKRTGNKIHPDTDDDKLKEAKASGHANKPAPKHTKSGIVQQSQRDGEAFP</sequence>
<name>A0A1B7YC20_COLHI</name>
<proteinExistence type="predicted"/>
<dbReference type="OrthoDB" id="5865767at2759"/>
<feature type="region of interest" description="Disordered" evidence="4">
    <location>
        <begin position="979"/>
        <end position="1033"/>
    </location>
</feature>
<dbReference type="KEGG" id="chig:CH63R_08163"/>
<feature type="compositionally biased region" description="Polar residues" evidence="4">
    <location>
        <begin position="9"/>
        <end position="21"/>
    </location>
</feature>
<dbReference type="Gene3D" id="1.25.40.20">
    <property type="entry name" value="Ankyrin repeat-containing domain"/>
    <property type="match status" value="4"/>
</dbReference>
<dbReference type="RefSeq" id="XP_018157915.1">
    <property type="nucleotide sequence ID" value="XM_018303137.1"/>
</dbReference>
<dbReference type="PANTHER" id="PTHR24124">
    <property type="entry name" value="ANKYRIN REPEAT FAMILY A"/>
    <property type="match status" value="1"/>
</dbReference>
<dbReference type="PRINTS" id="PR01415">
    <property type="entry name" value="ANKYRIN"/>
</dbReference>
<protein>
    <submittedName>
        <fullName evidence="5">Ankyrin repeat domain-containing protein 52</fullName>
    </submittedName>
</protein>
<dbReference type="EMBL" id="LTAN01000005">
    <property type="protein sequence ID" value="OBR09398.1"/>
    <property type="molecule type" value="Genomic_DNA"/>
</dbReference>
<evidence type="ECO:0000313" key="5">
    <source>
        <dbReference type="EMBL" id="OBR09398.1"/>
    </source>
</evidence>
<dbReference type="Proteomes" id="UP000092177">
    <property type="component" value="Chromosome 5"/>
</dbReference>
<evidence type="ECO:0000256" key="4">
    <source>
        <dbReference type="SAM" id="MobiDB-lite"/>
    </source>
</evidence>
<dbReference type="Pfam" id="PF00023">
    <property type="entry name" value="Ank"/>
    <property type="match status" value="2"/>
</dbReference>
<dbReference type="InterPro" id="IPR036770">
    <property type="entry name" value="Ankyrin_rpt-contain_sf"/>
</dbReference>
<keyword evidence="2 3" id="KW-0040">ANK repeat</keyword>
<accession>A0A1B7YC20</accession>
<evidence type="ECO:0000256" key="3">
    <source>
        <dbReference type="PROSITE-ProRule" id="PRU00023"/>
    </source>
</evidence>
<dbReference type="Pfam" id="PF12796">
    <property type="entry name" value="Ank_2"/>
    <property type="match status" value="2"/>
</dbReference>
<organism evidence="5 6">
    <name type="scientific">Colletotrichum higginsianum (strain IMI 349063)</name>
    <name type="common">Crucifer anthracnose fungus</name>
    <dbReference type="NCBI Taxonomy" id="759273"/>
    <lineage>
        <taxon>Eukaryota</taxon>
        <taxon>Fungi</taxon>
        <taxon>Dikarya</taxon>
        <taxon>Ascomycota</taxon>
        <taxon>Pezizomycotina</taxon>
        <taxon>Sordariomycetes</taxon>
        <taxon>Hypocreomycetidae</taxon>
        <taxon>Glomerellales</taxon>
        <taxon>Glomerellaceae</taxon>
        <taxon>Colletotrichum</taxon>
        <taxon>Colletotrichum destructivum species complex</taxon>
    </lineage>
</organism>
<feature type="region of interest" description="Disordered" evidence="4">
    <location>
        <begin position="1"/>
        <end position="114"/>
    </location>
</feature>
<dbReference type="AlphaFoldDB" id="A0A1B7YC20"/>
<feature type="repeat" description="ANK" evidence="3">
    <location>
        <begin position="885"/>
        <end position="917"/>
    </location>
</feature>
<feature type="repeat" description="ANK" evidence="3">
    <location>
        <begin position="783"/>
        <end position="809"/>
    </location>
</feature>
<comment type="caution">
    <text evidence="5">The sequence shown here is derived from an EMBL/GenBank/DDBJ whole genome shotgun (WGS) entry which is preliminary data.</text>
</comment>
<feature type="compositionally biased region" description="Basic residues" evidence="4">
    <location>
        <begin position="24"/>
        <end position="37"/>
    </location>
</feature>
<evidence type="ECO:0000256" key="2">
    <source>
        <dbReference type="ARBA" id="ARBA00023043"/>
    </source>
</evidence>
<feature type="repeat" description="ANK" evidence="3">
    <location>
        <begin position="750"/>
        <end position="782"/>
    </location>
</feature>
<keyword evidence="6" id="KW-1185">Reference proteome</keyword>
<feature type="repeat" description="ANK" evidence="3">
    <location>
        <begin position="819"/>
        <end position="851"/>
    </location>
</feature>
<dbReference type="PANTHER" id="PTHR24124:SF14">
    <property type="entry name" value="CHROMOSOME UNDETERMINED SCAFFOLD_25, WHOLE GENOME SHOTGUN SEQUENCE"/>
    <property type="match status" value="1"/>
</dbReference>
<feature type="compositionally biased region" description="Pro residues" evidence="4">
    <location>
        <begin position="70"/>
        <end position="79"/>
    </location>
</feature>
<feature type="repeat" description="ANK" evidence="3">
    <location>
        <begin position="717"/>
        <end position="749"/>
    </location>
</feature>
<dbReference type="PROSITE" id="PS50297">
    <property type="entry name" value="ANK_REP_REGION"/>
    <property type="match status" value="7"/>
</dbReference>
<dbReference type="SUPFAM" id="SSF48403">
    <property type="entry name" value="Ankyrin repeat"/>
    <property type="match status" value="1"/>
</dbReference>
<feature type="region of interest" description="Disordered" evidence="4">
    <location>
        <begin position="150"/>
        <end position="179"/>
    </location>
</feature>
<gene>
    <name evidence="5" type="ORF">CH63R_08163</name>
</gene>
<dbReference type="VEuPathDB" id="FungiDB:CH63R_08163"/>
<dbReference type="GeneID" id="28867244"/>
<dbReference type="GO" id="GO:0005634">
    <property type="term" value="C:nucleus"/>
    <property type="evidence" value="ECO:0007669"/>
    <property type="project" value="TreeGrafter"/>
</dbReference>
<dbReference type="InterPro" id="IPR002110">
    <property type="entry name" value="Ankyrin_rpt"/>
</dbReference>
<dbReference type="PROSITE" id="PS50088">
    <property type="entry name" value="ANK_REPEAT"/>
    <property type="match status" value="7"/>
</dbReference>